<dbReference type="Pfam" id="PF11951">
    <property type="entry name" value="Fungal_trans_2"/>
    <property type="match status" value="1"/>
</dbReference>
<proteinExistence type="predicted"/>
<sequence>MDVLQSIVTRRPMFLRYDLNFSSPQVEDLLSSDDGPGFRIMWMYGIPDRLIVTFARMNMFLEDFGVCVDPNVVQAIEKEIEGCGRIAWSGDGNTSTRMLGKITAHECWRLAAYVYLYMGLCGANSYDPRVVGVQKAFMRVLGGVKPTRYPDSFMVIPMFILGMATNTKDQHVLLARLGGVTECSRPGTMANDIMRMLISVWVHAEGRPISWSDLRPACLRVVGM</sequence>
<evidence type="ECO:0000313" key="1">
    <source>
        <dbReference type="EMBL" id="CEL61367.1"/>
    </source>
</evidence>
<accession>A0A0B7FYU4</accession>
<dbReference type="OrthoDB" id="3240243at2759"/>
<reference evidence="1 2" key="1">
    <citation type="submission" date="2014-11" db="EMBL/GenBank/DDBJ databases">
        <authorList>
            <person name="Wibberg Daniel"/>
        </authorList>
    </citation>
    <scope>NUCLEOTIDE SEQUENCE [LARGE SCALE GENOMIC DNA]</scope>
    <source>
        <strain evidence="1">Rhizoctonia solani AG1-IB 7/3/14</strain>
    </source>
</reference>
<dbReference type="AlphaFoldDB" id="A0A0B7FYU4"/>
<dbReference type="Proteomes" id="UP000059188">
    <property type="component" value="Unassembled WGS sequence"/>
</dbReference>
<evidence type="ECO:0008006" key="3">
    <source>
        <dbReference type="Google" id="ProtNLM"/>
    </source>
</evidence>
<name>A0A0B7FYU4_THACB</name>
<dbReference type="EMBL" id="LN679154">
    <property type="protein sequence ID" value="CEL61367.1"/>
    <property type="molecule type" value="Genomic_DNA"/>
</dbReference>
<gene>
    <name evidence="1" type="ORF">RSOLAG1IB_09970</name>
</gene>
<protein>
    <recommendedName>
        <fullName evidence="3">Fungal zn(2)-Cys(6) binuclear cluster domain-containing protein</fullName>
    </recommendedName>
</protein>
<organism evidence="1 2">
    <name type="scientific">Thanatephorus cucumeris (strain AG1-IB / isolate 7/3/14)</name>
    <name type="common">Lettuce bottom rot fungus</name>
    <name type="synonym">Rhizoctonia solani</name>
    <dbReference type="NCBI Taxonomy" id="1108050"/>
    <lineage>
        <taxon>Eukaryota</taxon>
        <taxon>Fungi</taxon>
        <taxon>Dikarya</taxon>
        <taxon>Basidiomycota</taxon>
        <taxon>Agaricomycotina</taxon>
        <taxon>Agaricomycetes</taxon>
        <taxon>Cantharellales</taxon>
        <taxon>Ceratobasidiaceae</taxon>
        <taxon>Rhizoctonia</taxon>
        <taxon>Rhizoctonia solani AG-1</taxon>
    </lineage>
</organism>
<dbReference type="InterPro" id="IPR021858">
    <property type="entry name" value="Fun_TF"/>
</dbReference>
<keyword evidence="2" id="KW-1185">Reference proteome</keyword>
<evidence type="ECO:0000313" key="2">
    <source>
        <dbReference type="Proteomes" id="UP000059188"/>
    </source>
</evidence>